<dbReference type="PANTHER" id="PTHR12304:SF4">
    <property type="entry name" value="URIDINE NUCLEOSIDASE"/>
    <property type="match status" value="1"/>
</dbReference>
<organism evidence="5 6">
    <name type="scientific">Nocardiopsis alba (strain ATCC BAA-2165 / BE74)</name>
    <dbReference type="NCBI Taxonomy" id="1205910"/>
    <lineage>
        <taxon>Bacteria</taxon>
        <taxon>Bacillati</taxon>
        <taxon>Actinomycetota</taxon>
        <taxon>Actinomycetes</taxon>
        <taxon>Streptosporangiales</taxon>
        <taxon>Nocardiopsidaceae</taxon>
        <taxon>Nocardiopsis</taxon>
    </lineage>
</organism>
<evidence type="ECO:0000313" key="6">
    <source>
        <dbReference type="Proteomes" id="UP000003779"/>
    </source>
</evidence>
<keyword evidence="2" id="KW-0326">Glycosidase</keyword>
<dbReference type="KEGG" id="nal:B005_2291"/>
<reference evidence="6" key="2">
    <citation type="submission" date="2012-08" db="EMBL/GenBank/DDBJ databases">
        <title>Whole-genome sequence of Nocardiopsis alba strain ATCC BAA-2165 associated with honeybees.</title>
        <authorList>
            <person name="Qiao J."/>
            <person name="Chen L."/>
            <person name="Li Y."/>
            <person name="Wang J."/>
            <person name="Zhang W."/>
            <person name="Chen S."/>
        </authorList>
    </citation>
    <scope>NUCLEOTIDE SEQUENCE [LARGE SCALE GENOMIC DNA]</scope>
    <source>
        <strain evidence="6">ATCC BAA-2165 / BE74</strain>
    </source>
</reference>
<dbReference type="InterPro" id="IPR023186">
    <property type="entry name" value="IUNH"/>
</dbReference>
<evidence type="ECO:0000313" key="5">
    <source>
        <dbReference type="EMBL" id="AFR10923.1"/>
    </source>
</evidence>
<gene>
    <name evidence="5" type="ordered locus">B005_2291</name>
</gene>
<dbReference type="SUPFAM" id="SSF53590">
    <property type="entry name" value="Nucleoside hydrolase"/>
    <property type="match status" value="1"/>
</dbReference>
<feature type="compositionally biased region" description="Basic and acidic residues" evidence="3">
    <location>
        <begin position="16"/>
        <end position="25"/>
    </location>
</feature>
<accession>J7LB87</accession>
<dbReference type="EMBL" id="CP003788">
    <property type="protein sequence ID" value="AFR10923.1"/>
    <property type="molecule type" value="Genomic_DNA"/>
</dbReference>
<dbReference type="InterPro" id="IPR001910">
    <property type="entry name" value="Inosine/uridine_hydrolase_dom"/>
</dbReference>
<dbReference type="Pfam" id="PF01156">
    <property type="entry name" value="IU_nuc_hydro"/>
    <property type="match status" value="1"/>
</dbReference>
<dbReference type="Proteomes" id="UP000003779">
    <property type="component" value="Chromosome"/>
</dbReference>
<evidence type="ECO:0000259" key="4">
    <source>
        <dbReference type="Pfam" id="PF01156"/>
    </source>
</evidence>
<name>J7LB87_NOCAA</name>
<dbReference type="PATRIC" id="fig|1205910.3.peg.2158"/>
<dbReference type="PANTHER" id="PTHR12304">
    <property type="entry name" value="INOSINE-URIDINE PREFERRING NUCLEOSIDE HYDROLASE"/>
    <property type="match status" value="1"/>
</dbReference>
<dbReference type="Gene3D" id="3.90.245.10">
    <property type="entry name" value="Ribonucleoside hydrolase-like"/>
    <property type="match status" value="1"/>
</dbReference>
<proteinExistence type="predicted"/>
<feature type="domain" description="Inosine/uridine-preferring nucleoside hydrolase" evidence="4">
    <location>
        <begin position="40"/>
        <end position="319"/>
    </location>
</feature>
<keyword evidence="1 5" id="KW-0378">Hydrolase</keyword>
<protein>
    <submittedName>
        <fullName evidence="5">Inosine-uridine preferring nucleoside hydrolase family protein</fullName>
    </submittedName>
</protein>
<evidence type="ECO:0000256" key="1">
    <source>
        <dbReference type="ARBA" id="ARBA00022801"/>
    </source>
</evidence>
<dbReference type="GO" id="GO:0008477">
    <property type="term" value="F:purine nucleosidase activity"/>
    <property type="evidence" value="ECO:0007669"/>
    <property type="project" value="TreeGrafter"/>
</dbReference>
<dbReference type="GO" id="GO:0006152">
    <property type="term" value="P:purine nucleoside catabolic process"/>
    <property type="evidence" value="ECO:0007669"/>
    <property type="project" value="TreeGrafter"/>
</dbReference>
<sequence>MPRSVHTIVAWGPSRPENDEASMRRDRVKERAAGSRRGALIIDTDIGGDADDAIAVAAAARHVPDLALILTSDETTGDQGEGGRARFARHLLNEIGRADVPVVAGAALSPTRYHCVEDLVPDTIPPQDTDVVAAVRAIAATRPGPIRWVGMGPLSNLALLLERAPEVAPRLRVTQMGGALRYRAPERAEHNFRLDVAAVHTVFGAIADGRLEPPEFVTSEITFVPDTEIAADHPLYRALSAPNTPAWASLLVDHLDRWFAGFHPSTRQHDALTLSVALGEPFVDFTSMPLTVDAIGRTTEAERGTPVRVSTSADYRAFMSWLHTRLDPAGEPVGAE</sequence>
<evidence type="ECO:0000256" key="2">
    <source>
        <dbReference type="ARBA" id="ARBA00023295"/>
    </source>
</evidence>
<dbReference type="eggNOG" id="COG1957">
    <property type="taxonomic scope" value="Bacteria"/>
</dbReference>
<dbReference type="AlphaFoldDB" id="J7LB87"/>
<dbReference type="HOGENOM" id="CLU_771249_0_0_11"/>
<dbReference type="STRING" id="1205910.B005_2291"/>
<feature type="region of interest" description="Disordered" evidence="3">
    <location>
        <begin position="1"/>
        <end position="25"/>
    </location>
</feature>
<dbReference type="GO" id="GO:0005829">
    <property type="term" value="C:cytosol"/>
    <property type="evidence" value="ECO:0007669"/>
    <property type="project" value="TreeGrafter"/>
</dbReference>
<dbReference type="InterPro" id="IPR036452">
    <property type="entry name" value="Ribo_hydro-like"/>
</dbReference>
<evidence type="ECO:0000256" key="3">
    <source>
        <dbReference type="SAM" id="MobiDB-lite"/>
    </source>
</evidence>
<reference evidence="5 6" key="1">
    <citation type="journal article" date="2012" name="J. Bacteriol.">
        <title>Whole-Genome Sequence of Nocardiopsis alba Strain ATCC BAA-2165, Associated with Honeybees.</title>
        <authorList>
            <person name="Qiao J."/>
            <person name="Chen L."/>
            <person name="Li Y."/>
            <person name="Wang J."/>
            <person name="Zhang W."/>
            <person name="Chen S."/>
        </authorList>
    </citation>
    <scope>NUCLEOTIDE SEQUENCE [LARGE SCALE GENOMIC DNA]</scope>
    <source>
        <strain evidence="6">ATCC BAA-2165 / BE74</strain>
    </source>
</reference>